<reference evidence="2 3" key="1">
    <citation type="submission" date="2018-06" db="EMBL/GenBank/DDBJ databases">
        <authorList>
            <consortium name="Pathogen Informatics"/>
            <person name="Doyle S."/>
        </authorList>
    </citation>
    <scope>NUCLEOTIDE SEQUENCE [LARGE SCALE GENOMIC DNA]</scope>
    <source>
        <strain evidence="2 3">NCTC9617</strain>
    </source>
</reference>
<dbReference type="Proteomes" id="UP000255167">
    <property type="component" value="Unassembled WGS sequence"/>
</dbReference>
<proteinExistence type="predicted"/>
<evidence type="ECO:0000313" key="3">
    <source>
        <dbReference type="Proteomes" id="UP000255167"/>
    </source>
</evidence>
<evidence type="ECO:0000313" key="2">
    <source>
        <dbReference type="EMBL" id="STW46444.1"/>
    </source>
</evidence>
<organism evidence="2 3">
    <name type="scientific">Klebsiella pneumoniae</name>
    <dbReference type="NCBI Taxonomy" id="573"/>
    <lineage>
        <taxon>Bacteria</taxon>
        <taxon>Pseudomonadati</taxon>
        <taxon>Pseudomonadota</taxon>
        <taxon>Gammaproteobacteria</taxon>
        <taxon>Enterobacterales</taxon>
        <taxon>Enterobacteriaceae</taxon>
        <taxon>Klebsiella/Raoultella group</taxon>
        <taxon>Klebsiella</taxon>
        <taxon>Klebsiella pneumoniae complex</taxon>
    </lineage>
</organism>
<dbReference type="EMBL" id="UGNC01000005">
    <property type="protein sequence ID" value="STW46444.1"/>
    <property type="molecule type" value="Genomic_DNA"/>
</dbReference>
<dbReference type="AlphaFoldDB" id="A0A378FQC2"/>
<sequence length="108" mass="11545">MGIMAASETTQNICVPREACSSGRINNASALPIPESARLKTDPGGANGSRIGERRVDHQLRPRAKPFGEQPQPQHRDSQHDACRCVRLPTSASTISATNCRAKPAIAT</sequence>
<gene>
    <name evidence="2" type="ORF">NCTC9617_02961</name>
</gene>
<feature type="compositionally biased region" description="Basic and acidic residues" evidence="1">
    <location>
        <begin position="51"/>
        <end position="60"/>
    </location>
</feature>
<accession>A0A378FQC2</accession>
<feature type="region of interest" description="Disordered" evidence="1">
    <location>
        <begin position="25"/>
        <end position="82"/>
    </location>
</feature>
<name>A0A378FQC2_KLEPN</name>
<protein>
    <submittedName>
        <fullName evidence="2">Uncharacterized protein</fullName>
    </submittedName>
</protein>
<evidence type="ECO:0000256" key="1">
    <source>
        <dbReference type="SAM" id="MobiDB-lite"/>
    </source>
</evidence>